<dbReference type="Proteomes" id="UP000245433">
    <property type="component" value="Unassembled WGS sequence"/>
</dbReference>
<organism evidence="6 7">
    <name type="scientific">Convivina intestini</name>
    <dbReference type="NCBI Taxonomy" id="1505726"/>
    <lineage>
        <taxon>Bacteria</taxon>
        <taxon>Bacillati</taxon>
        <taxon>Bacillota</taxon>
        <taxon>Bacilli</taxon>
        <taxon>Lactobacillales</taxon>
        <taxon>Lactobacillaceae</taxon>
        <taxon>Convivina</taxon>
    </lineage>
</organism>
<keyword evidence="2 4" id="KW-0808">Transferase</keyword>
<keyword evidence="3 4" id="KW-0012">Acyltransferase</keyword>
<dbReference type="GO" id="GO:0004414">
    <property type="term" value="F:homoserine O-acetyltransferase activity"/>
    <property type="evidence" value="ECO:0007669"/>
    <property type="project" value="UniProtKB-EC"/>
</dbReference>
<comment type="caution">
    <text evidence="6">The sequence shown here is derived from an EMBL/GenBank/DDBJ whole genome shotgun (WGS) entry which is preliminary data.</text>
</comment>
<feature type="active site" description="Proton acceptor" evidence="4">
    <location>
        <position position="204"/>
    </location>
</feature>
<comment type="pathway">
    <text evidence="4">Amino-acid biosynthesis; L-methionine biosynthesis via de novo pathway; O-acetyl-L-homoserine from L-homoserine: step 1/1.</text>
</comment>
<dbReference type="Pfam" id="PF04204">
    <property type="entry name" value="HTS"/>
    <property type="match status" value="1"/>
</dbReference>
<dbReference type="UniPathway" id="UPA00051">
    <property type="reaction ID" value="UER00074"/>
</dbReference>
<dbReference type="PIRSF" id="PIRSF000450">
    <property type="entry name" value="H_ser_succinyltr"/>
    <property type="match status" value="1"/>
</dbReference>
<reference evidence="6 7" key="1">
    <citation type="submission" date="2018-04" db="EMBL/GenBank/DDBJ databases">
        <title>Genomic Encyclopedia of Type Strains, Phase IV (KMG-IV): sequencing the most valuable type-strain genomes for metagenomic binning, comparative biology and taxonomic classification.</title>
        <authorList>
            <person name="Goeker M."/>
        </authorList>
    </citation>
    <scope>NUCLEOTIDE SEQUENCE [LARGE SCALE GENOMIC DNA]</scope>
    <source>
        <strain evidence="6 7">DSM 28795</strain>
    </source>
</reference>
<feature type="binding site" evidence="4">
    <location>
        <position position="148"/>
    </location>
    <ligand>
        <name>substrate</name>
    </ligand>
</feature>
<keyword evidence="4" id="KW-0963">Cytoplasm</keyword>
<feature type="site" description="Important for acyl-CoA specificity" evidence="4">
    <location>
        <position position="96"/>
    </location>
</feature>
<comment type="similarity">
    <text evidence="4">Belongs to the MetA family.</text>
</comment>
<dbReference type="HAMAP" id="MF_00295">
    <property type="entry name" value="MetA_acyltransf"/>
    <property type="match status" value="1"/>
</dbReference>
<evidence type="ECO:0000256" key="3">
    <source>
        <dbReference type="ARBA" id="ARBA00023315"/>
    </source>
</evidence>
<keyword evidence="7" id="KW-1185">Reference proteome</keyword>
<gene>
    <name evidence="4" type="primary">metAA</name>
    <name evidence="6" type="ORF">C7384_10490</name>
</gene>
<dbReference type="InterPro" id="IPR029062">
    <property type="entry name" value="Class_I_gatase-like"/>
</dbReference>
<proteinExistence type="inferred from homology"/>
<feature type="active site" description="Acyl-thioester intermediate" evidence="4 5">
    <location>
        <position position="127"/>
    </location>
</feature>
<dbReference type="Gene3D" id="3.40.50.880">
    <property type="match status" value="1"/>
</dbReference>
<evidence type="ECO:0000313" key="7">
    <source>
        <dbReference type="Proteomes" id="UP000245433"/>
    </source>
</evidence>
<sequence>MGCINILNGFSNNQHPAQDNAINLLVYNLMPNRLETEHQIISVLKRTPHNFNITFCRMASHHFRHADGGIIQKYATLAEIEQNHFDALLVTGAPLDQKKFTEVDYWEEFKKLLIWRKTHVKTSLFNCWSAWAAGSLDQILSGQALSNKICGVYRSNGFTMPHSRYFKIPTKAVSKSARILAEDAQIGATIVFDPRHNSYYLAGHFEYGTRTLAEEYQRDIQRGLNPQVPANYFDNQQRPHNTWQQSATKFYRQWLQQFSTN</sequence>
<dbReference type="PANTHER" id="PTHR20919">
    <property type="entry name" value="HOMOSERINE O-SUCCINYLTRANSFERASE"/>
    <property type="match status" value="1"/>
</dbReference>
<dbReference type="EC" id="2.3.1.31" evidence="4"/>
<comment type="function">
    <text evidence="4">Transfers an acetyl group from acetyl-CoA to L-homoserine, forming acetyl-L-homoserine.</text>
</comment>
<dbReference type="EMBL" id="QEKT01000004">
    <property type="protein sequence ID" value="PVY84343.1"/>
    <property type="molecule type" value="Genomic_DNA"/>
</dbReference>
<comment type="caution">
    <text evidence="4">Lacks conserved residue(s) required for the propagation of feature annotation.</text>
</comment>
<comment type="catalytic activity">
    <reaction evidence="4">
        <text>L-homoserine + acetyl-CoA = O-acetyl-L-homoserine + CoA</text>
        <dbReference type="Rhea" id="RHEA:13701"/>
        <dbReference type="ChEBI" id="CHEBI:57287"/>
        <dbReference type="ChEBI" id="CHEBI:57288"/>
        <dbReference type="ChEBI" id="CHEBI:57476"/>
        <dbReference type="ChEBI" id="CHEBI:57716"/>
        <dbReference type="EC" id="2.3.1.31"/>
    </reaction>
</comment>
<dbReference type="GO" id="GO:0008899">
    <property type="term" value="F:homoserine O-succinyltransferase activity"/>
    <property type="evidence" value="ECO:0007669"/>
    <property type="project" value="UniProtKB-UniRule"/>
</dbReference>
<dbReference type="GO" id="GO:0009086">
    <property type="term" value="P:methionine biosynthetic process"/>
    <property type="evidence" value="ECO:0007669"/>
    <property type="project" value="UniProtKB-UniRule"/>
</dbReference>
<name>A0A2U1D9I9_9LACO</name>
<evidence type="ECO:0000256" key="4">
    <source>
        <dbReference type="HAMAP-Rule" id="MF_00295"/>
    </source>
</evidence>
<feature type="active site" evidence="4">
    <location>
        <position position="206"/>
    </location>
</feature>
<evidence type="ECO:0000256" key="5">
    <source>
        <dbReference type="PIRSR" id="PIRSR000450-1"/>
    </source>
</evidence>
<feature type="site" description="Important for substrate specificity" evidence="4">
    <location>
        <position position="163"/>
    </location>
</feature>
<protein>
    <recommendedName>
        <fullName evidence="4">Homoserine O-acetyltransferase</fullName>
        <shortName evidence="4">HAT</shortName>
        <ecNumber evidence="4">2.3.1.31</ecNumber>
    </recommendedName>
    <alternativeName>
        <fullName evidence="4">Homoserine transacetylase</fullName>
        <shortName evidence="4">HTA</shortName>
    </alternativeName>
</protein>
<dbReference type="InterPro" id="IPR033752">
    <property type="entry name" value="MetA_family"/>
</dbReference>
<evidence type="ECO:0000313" key="6">
    <source>
        <dbReference type="EMBL" id="PVY84343.1"/>
    </source>
</evidence>
<feature type="binding site" evidence="4">
    <location>
        <position position="163"/>
    </location>
    <ligand>
        <name>substrate</name>
    </ligand>
</feature>
<evidence type="ECO:0000256" key="1">
    <source>
        <dbReference type="ARBA" id="ARBA00022605"/>
    </source>
</evidence>
<keyword evidence="4" id="KW-0486">Methionine biosynthesis</keyword>
<comment type="subcellular location">
    <subcellularLocation>
        <location evidence="4">Cytoplasm</location>
    </subcellularLocation>
</comment>
<dbReference type="OrthoDB" id="9772423at2"/>
<accession>A0A2U1D9I9</accession>
<keyword evidence="1 4" id="KW-0028">Amino-acid biosynthesis</keyword>
<feature type="binding site" evidence="4">
    <location>
        <position position="218"/>
    </location>
    <ligand>
        <name>substrate</name>
    </ligand>
</feature>
<dbReference type="GO" id="GO:0005737">
    <property type="term" value="C:cytoplasm"/>
    <property type="evidence" value="ECO:0007669"/>
    <property type="project" value="UniProtKB-SubCell"/>
</dbReference>
<dbReference type="AlphaFoldDB" id="A0A2U1D9I9"/>
<evidence type="ECO:0000256" key="2">
    <source>
        <dbReference type="ARBA" id="ARBA00022679"/>
    </source>
</evidence>
<dbReference type="SUPFAM" id="SSF52317">
    <property type="entry name" value="Class I glutamine amidotransferase-like"/>
    <property type="match status" value="1"/>
</dbReference>
<dbReference type="PANTHER" id="PTHR20919:SF0">
    <property type="entry name" value="HOMOSERINE O-SUCCINYLTRANSFERASE"/>
    <property type="match status" value="1"/>
</dbReference>
<dbReference type="RefSeq" id="WP_089939762.1">
    <property type="nucleotide sequence ID" value="NZ_CAKOEX010000011.1"/>
</dbReference>